<keyword evidence="2" id="KW-1185">Reference proteome</keyword>
<protein>
    <submittedName>
        <fullName evidence="1">Uncharacterized protein</fullName>
    </submittedName>
</protein>
<accession>A0ABR3MZS6</accession>
<evidence type="ECO:0000313" key="1">
    <source>
        <dbReference type="EMBL" id="KAL1270153.1"/>
    </source>
</evidence>
<organism evidence="1 2">
    <name type="scientific">Cirrhinus molitorella</name>
    <name type="common">mud carp</name>
    <dbReference type="NCBI Taxonomy" id="172907"/>
    <lineage>
        <taxon>Eukaryota</taxon>
        <taxon>Metazoa</taxon>
        <taxon>Chordata</taxon>
        <taxon>Craniata</taxon>
        <taxon>Vertebrata</taxon>
        <taxon>Euteleostomi</taxon>
        <taxon>Actinopterygii</taxon>
        <taxon>Neopterygii</taxon>
        <taxon>Teleostei</taxon>
        <taxon>Ostariophysi</taxon>
        <taxon>Cypriniformes</taxon>
        <taxon>Cyprinidae</taxon>
        <taxon>Labeoninae</taxon>
        <taxon>Labeonini</taxon>
        <taxon>Cirrhinus</taxon>
    </lineage>
</organism>
<dbReference type="EMBL" id="JAYMGO010000008">
    <property type="protein sequence ID" value="KAL1270153.1"/>
    <property type="molecule type" value="Genomic_DNA"/>
</dbReference>
<proteinExistence type="predicted"/>
<dbReference type="Proteomes" id="UP001558613">
    <property type="component" value="Unassembled WGS sequence"/>
</dbReference>
<name>A0ABR3MZS6_9TELE</name>
<gene>
    <name evidence="1" type="ORF">QQF64_032442</name>
</gene>
<evidence type="ECO:0000313" key="2">
    <source>
        <dbReference type="Proteomes" id="UP001558613"/>
    </source>
</evidence>
<sequence>MFEISRTLNAALLSNECLKMMVRCSQNSEVAQAEGSFPGMGSLLFPRDPSSQLGARALGSFLIFYYSLGGKKDGCMGKPWLAGWCSLEISSFVLLNPSLTVLRTGAAFYPRTKPWHVRACVNPLQEQPSSNVEMAEPSQKDLEPRALQLQRPPLLSGRFAILEEKAARMSYLTCGSPNGHCAHTHNAFARELATLCCSDSHACVHV</sequence>
<reference evidence="1 2" key="1">
    <citation type="submission" date="2023-09" db="EMBL/GenBank/DDBJ databases">
        <authorList>
            <person name="Wang M."/>
        </authorList>
    </citation>
    <scope>NUCLEOTIDE SEQUENCE [LARGE SCALE GENOMIC DNA]</scope>
    <source>
        <strain evidence="1">GT-2023</strain>
        <tissue evidence="1">Liver</tissue>
    </source>
</reference>
<comment type="caution">
    <text evidence="1">The sequence shown here is derived from an EMBL/GenBank/DDBJ whole genome shotgun (WGS) entry which is preliminary data.</text>
</comment>